<gene>
    <name evidence="2" type="ORF">EEJ42_23945</name>
</gene>
<sequence>MWVEPGALRWRRGRTAVTVPGARVRRVKAAGRSLTVVLVDEAQNGAVMTVRHRDAAVVAALGADIEAIMDDAGPAEHPRPVSREVVPVWPVRVLTGLRDRVLHGSPWWRRALWYVVLGLPPAVWLPVEPRGLGLLAWLSLPLSIGMLRIWVGMAELDTRWVIWRRGVTVRARFETDLLSESPNSYRVHFRTLDGHEVTANAHLRGRGDEIRYDPQDPTRVLVPTRVAWLGIALAAFMVSGIWGVACGVPTILWLNRLSALPF</sequence>
<organism evidence="2 3">
    <name type="scientific">Streptomyces botrytidirepellens</name>
    <dbReference type="NCBI Taxonomy" id="2486417"/>
    <lineage>
        <taxon>Bacteria</taxon>
        <taxon>Bacillati</taxon>
        <taxon>Actinomycetota</taxon>
        <taxon>Actinomycetes</taxon>
        <taxon>Kitasatosporales</taxon>
        <taxon>Streptomycetaceae</taxon>
        <taxon>Streptomyces</taxon>
    </lineage>
</organism>
<reference evidence="2 3" key="1">
    <citation type="submission" date="2018-11" db="EMBL/GenBank/DDBJ databases">
        <title>The Potential of Streptomyces as Biocontrol Agents against the Tomato grey mould, Botrytis cinerea (Gray mold) Frontiers in Microbiology.</title>
        <authorList>
            <person name="Li D."/>
        </authorList>
    </citation>
    <scope>NUCLEOTIDE SEQUENCE [LARGE SCALE GENOMIC DNA]</scope>
    <source>
        <strain evidence="2 3">NEAU-LD23</strain>
    </source>
</reference>
<feature type="transmembrane region" description="Helical" evidence="1">
    <location>
        <begin position="226"/>
        <end position="254"/>
    </location>
</feature>
<evidence type="ECO:0000256" key="1">
    <source>
        <dbReference type="SAM" id="Phobius"/>
    </source>
</evidence>
<evidence type="ECO:0000313" key="3">
    <source>
        <dbReference type="Proteomes" id="UP000275401"/>
    </source>
</evidence>
<comment type="caution">
    <text evidence="2">The sequence shown here is derived from an EMBL/GenBank/DDBJ whole genome shotgun (WGS) entry which is preliminary data.</text>
</comment>
<accession>A0A3M8VRX1</accession>
<evidence type="ECO:0000313" key="2">
    <source>
        <dbReference type="EMBL" id="RNG20366.1"/>
    </source>
</evidence>
<keyword evidence="1" id="KW-1133">Transmembrane helix</keyword>
<protein>
    <submittedName>
        <fullName evidence="2">Uncharacterized protein</fullName>
    </submittedName>
</protein>
<keyword evidence="1" id="KW-0812">Transmembrane</keyword>
<dbReference type="AlphaFoldDB" id="A0A3M8VRX1"/>
<keyword evidence="3" id="KW-1185">Reference proteome</keyword>
<dbReference type="EMBL" id="RIBZ01000287">
    <property type="protein sequence ID" value="RNG20366.1"/>
    <property type="molecule type" value="Genomic_DNA"/>
</dbReference>
<dbReference type="Proteomes" id="UP000275401">
    <property type="component" value="Unassembled WGS sequence"/>
</dbReference>
<proteinExistence type="predicted"/>
<name>A0A3M8VRX1_9ACTN</name>
<keyword evidence="1" id="KW-0472">Membrane</keyword>